<organism evidence="5 6">
    <name type="scientific">Reticulomyxa filosa</name>
    <dbReference type="NCBI Taxonomy" id="46433"/>
    <lineage>
        <taxon>Eukaryota</taxon>
        <taxon>Sar</taxon>
        <taxon>Rhizaria</taxon>
        <taxon>Retaria</taxon>
        <taxon>Foraminifera</taxon>
        <taxon>Monothalamids</taxon>
        <taxon>Reticulomyxidae</taxon>
        <taxon>Reticulomyxa</taxon>
    </lineage>
</organism>
<dbReference type="SUPFAM" id="SSF50978">
    <property type="entry name" value="WD40 repeat-like"/>
    <property type="match status" value="1"/>
</dbReference>
<reference evidence="5 6" key="1">
    <citation type="journal article" date="2013" name="Curr. Biol.">
        <title>The Genome of the Foraminiferan Reticulomyxa filosa.</title>
        <authorList>
            <person name="Glockner G."/>
            <person name="Hulsmann N."/>
            <person name="Schleicher M."/>
            <person name="Noegel A.A."/>
            <person name="Eichinger L."/>
            <person name="Gallinger C."/>
            <person name="Pawlowski J."/>
            <person name="Sierra R."/>
            <person name="Euteneuer U."/>
            <person name="Pillet L."/>
            <person name="Moustafa A."/>
            <person name="Platzer M."/>
            <person name="Groth M."/>
            <person name="Szafranski K."/>
            <person name="Schliwa M."/>
        </authorList>
    </citation>
    <scope>NUCLEOTIDE SEQUENCE [LARGE SCALE GENOMIC DNA]</scope>
</reference>
<dbReference type="PRINTS" id="PR00320">
    <property type="entry name" value="GPROTEINBRPT"/>
</dbReference>
<dbReference type="InterPro" id="IPR036322">
    <property type="entry name" value="WD40_repeat_dom_sf"/>
</dbReference>
<evidence type="ECO:0000256" key="4">
    <source>
        <dbReference type="SAM" id="Phobius"/>
    </source>
</evidence>
<comment type="caution">
    <text evidence="5">The sequence shown here is derived from an EMBL/GenBank/DDBJ whole genome shotgun (WGS) entry which is preliminary data.</text>
</comment>
<dbReference type="GO" id="GO:0006888">
    <property type="term" value="P:endoplasmic reticulum to Golgi vesicle-mediated transport"/>
    <property type="evidence" value="ECO:0007669"/>
    <property type="project" value="TreeGrafter"/>
</dbReference>
<proteinExistence type="predicted"/>
<dbReference type="GO" id="GO:0006886">
    <property type="term" value="P:intracellular protein transport"/>
    <property type="evidence" value="ECO:0007669"/>
    <property type="project" value="TreeGrafter"/>
</dbReference>
<feature type="repeat" description="WD" evidence="3">
    <location>
        <begin position="204"/>
        <end position="245"/>
    </location>
</feature>
<feature type="repeat" description="WD" evidence="3">
    <location>
        <begin position="288"/>
        <end position="329"/>
    </location>
</feature>
<dbReference type="Gene3D" id="2.130.10.10">
    <property type="entry name" value="YVTN repeat-like/Quinoprotein amine dehydrogenase"/>
    <property type="match status" value="3"/>
</dbReference>
<evidence type="ECO:0000256" key="1">
    <source>
        <dbReference type="ARBA" id="ARBA00022574"/>
    </source>
</evidence>
<keyword evidence="6" id="KW-1185">Reference proteome</keyword>
<feature type="repeat" description="WD" evidence="3">
    <location>
        <begin position="162"/>
        <end position="203"/>
    </location>
</feature>
<dbReference type="PROSITE" id="PS50294">
    <property type="entry name" value="WD_REPEATS_REGION"/>
    <property type="match status" value="5"/>
</dbReference>
<sequence>MVLLDDEKQMVLRRLLFPTETLKLEIIATFCKVIYFMFFFLCVSFKNTEHKGVALQSKREVGIIIQNWLRILSVKLGWIHDFDKLVTKYVKLLILSLFSAKYFTLLQILRGHDDEITSLVFSRDGRNFASASGDKTVRIWDAVSRKQIQNCKGHFKKRDNVLEGCLSLVLDVKFSPDGKSIVSGSADNLIRLWDSNSGKLLQTLAGHSNEVWRVEFSPDGQKLVSASYDRTASIWNAKSGERLKQLVGHSGTITNARFSPDGQTIVSCSLDRTIRIWNVESGIQLNILQGHTSPVDDVQYFPDGQTIVSCSNDHTIRLWDVKSVKEIQRLEGCILSPCSITVSLDGIYINNISKRTLPLIGDSSLKSN</sequence>
<keyword evidence="4" id="KW-0812">Transmembrane</keyword>
<keyword evidence="2" id="KW-0677">Repeat</keyword>
<dbReference type="Pfam" id="PF00400">
    <property type="entry name" value="WD40"/>
    <property type="match status" value="5"/>
</dbReference>
<dbReference type="InterPro" id="IPR001680">
    <property type="entry name" value="WD40_rpt"/>
</dbReference>
<dbReference type="GO" id="GO:0006891">
    <property type="term" value="P:intra-Golgi vesicle-mediated transport"/>
    <property type="evidence" value="ECO:0007669"/>
    <property type="project" value="TreeGrafter"/>
</dbReference>
<evidence type="ECO:0000256" key="3">
    <source>
        <dbReference type="PROSITE-ProRule" id="PRU00221"/>
    </source>
</evidence>
<protein>
    <submittedName>
        <fullName evidence="5">G-protein beta WD-40 repeats containing protein</fullName>
    </submittedName>
</protein>
<keyword evidence="4" id="KW-1133">Transmembrane helix</keyword>
<keyword evidence="4" id="KW-0472">Membrane</keyword>
<dbReference type="PROSITE" id="PS50082">
    <property type="entry name" value="WD_REPEATS_2"/>
    <property type="match status" value="5"/>
</dbReference>
<dbReference type="PANTHER" id="PTHR19876:SF2">
    <property type="entry name" value="COATOMER SUBUNIT BETA"/>
    <property type="match status" value="1"/>
</dbReference>
<dbReference type="InterPro" id="IPR050844">
    <property type="entry name" value="Coatomer_complex_subunit"/>
</dbReference>
<dbReference type="CDD" id="cd00200">
    <property type="entry name" value="WD40"/>
    <property type="match status" value="1"/>
</dbReference>
<feature type="repeat" description="WD" evidence="3">
    <location>
        <begin position="246"/>
        <end position="287"/>
    </location>
</feature>
<dbReference type="InterPro" id="IPR020472">
    <property type="entry name" value="WD40_PAC1"/>
</dbReference>
<gene>
    <name evidence="5" type="ORF">RFI_05386</name>
</gene>
<name>X6P0S6_RETFI</name>
<dbReference type="OrthoDB" id="9984207at2759"/>
<dbReference type="InterPro" id="IPR015943">
    <property type="entry name" value="WD40/YVTN_repeat-like_dom_sf"/>
</dbReference>
<evidence type="ECO:0000256" key="2">
    <source>
        <dbReference type="ARBA" id="ARBA00022737"/>
    </source>
</evidence>
<evidence type="ECO:0000313" key="6">
    <source>
        <dbReference type="Proteomes" id="UP000023152"/>
    </source>
</evidence>
<feature type="transmembrane region" description="Helical" evidence="4">
    <location>
        <begin position="21"/>
        <end position="41"/>
    </location>
</feature>
<dbReference type="InterPro" id="IPR019775">
    <property type="entry name" value="WD40_repeat_CS"/>
</dbReference>
<dbReference type="GO" id="GO:0006890">
    <property type="term" value="P:retrograde vesicle-mediated transport, Golgi to endoplasmic reticulum"/>
    <property type="evidence" value="ECO:0007669"/>
    <property type="project" value="TreeGrafter"/>
</dbReference>
<feature type="repeat" description="WD" evidence="3">
    <location>
        <begin position="109"/>
        <end position="150"/>
    </location>
</feature>
<dbReference type="PANTHER" id="PTHR19876">
    <property type="entry name" value="COATOMER"/>
    <property type="match status" value="1"/>
</dbReference>
<dbReference type="EMBL" id="ASPP01004739">
    <property type="protein sequence ID" value="ETO31733.1"/>
    <property type="molecule type" value="Genomic_DNA"/>
</dbReference>
<dbReference type="AlphaFoldDB" id="X6P0S6"/>
<dbReference type="PROSITE" id="PS00678">
    <property type="entry name" value="WD_REPEATS_1"/>
    <property type="match status" value="4"/>
</dbReference>
<evidence type="ECO:0000313" key="5">
    <source>
        <dbReference type="EMBL" id="ETO31733.1"/>
    </source>
</evidence>
<keyword evidence="1 3" id="KW-0853">WD repeat</keyword>
<dbReference type="GO" id="GO:0030126">
    <property type="term" value="C:COPI vesicle coat"/>
    <property type="evidence" value="ECO:0007669"/>
    <property type="project" value="TreeGrafter"/>
</dbReference>
<accession>X6P0S6</accession>
<dbReference type="SMART" id="SM00320">
    <property type="entry name" value="WD40"/>
    <property type="match status" value="5"/>
</dbReference>
<dbReference type="Proteomes" id="UP000023152">
    <property type="component" value="Unassembled WGS sequence"/>
</dbReference>